<dbReference type="EMBL" id="JBHRZH010000009">
    <property type="protein sequence ID" value="MFC3761790.1"/>
    <property type="molecule type" value="Genomic_DNA"/>
</dbReference>
<dbReference type="RefSeq" id="WP_205114481.1">
    <property type="nucleotide sequence ID" value="NZ_JAFBCM010000001.1"/>
</dbReference>
<dbReference type="PROSITE" id="PS51000">
    <property type="entry name" value="HTH_DEOR_2"/>
    <property type="match status" value="1"/>
</dbReference>
<organism evidence="5 6">
    <name type="scientific">Tenggerimyces flavus</name>
    <dbReference type="NCBI Taxonomy" id="1708749"/>
    <lineage>
        <taxon>Bacteria</taxon>
        <taxon>Bacillati</taxon>
        <taxon>Actinomycetota</taxon>
        <taxon>Actinomycetes</taxon>
        <taxon>Propionibacteriales</taxon>
        <taxon>Nocardioidaceae</taxon>
        <taxon>Tenggerimyces</taxon>
    </lineage>
</organism>
<evidence type="ECO:0000256" key="1">
    <source>
        <dbReference type="ARBA" id="ARBA00023015"/>
    </source>
</evidence>
<dbReference type="InterPro" id="IPR036390">
    <property type="entry name" value="WH_DNA-bd_sf"/>
</dbReference>
<protein>
    <submittedName>
        <fullName evidence="5">Helix-turn-helix transcriptional regulator</fullName>
    </submittedName>
</protein>
<dbReference type="InterPro" id="IPR018356">
    <property type="entry name" value="Tscrpt_reg_HTH_DeoR_CS"/>
</dbReference>
<reference evidence="6" key="1">
    <citation type="journal article" date="2019" name="Int. J. Syst. Evol. Microbiol.">
        <title>The Global Catalogue of Microorganisms (GCM) 10K type strain sequencing project: providing services to taxonomists for standard genome sequencing and annotation.</title>
        <authorList>
            <consortium name="The Broad Institute Genomics Platform"/>
            <consortium name="The Broad Institute Genome Sequencing Center for Infectious Disease"/>
            <person name="Wu L."/>
            <person name="Ma J."/>
        </authorList>
    </citation>
    <scope>NUCLEOTIDE SEQUENCE [LARGE SCALE GENOMIC DNA]</scope>
    <source>
        <strain evidence="6">CGMCC 4.7241</strain>
    </source>
</reference>
<feature type="domain" description="HTH deoR-type" evidence="4">
    <location>
        <begin position="4"/>
        <end position="70"/>
    </location>
</feature>
<sequence>MSDPSERLLHLLSLLQTPRDWPGSELARRLSVTTRTVRRDIDRLRGLGYPVEGAMGPEGGYRLVAGTAMPPLLLDDDEAVAIAIGLRIAAGQAIAGIDEVSVRALAKLEQVLPKRLRRRVTTLGAATVPFSLRNDPTVDPELLTQLAALIENSERLRFEHVAADGSHTDRNVEPRSLISQNGQWYLLAYDLDRADWRTFRVDRLRDLRPTGHRVRPRPLPAKDVAEHVRQQAYSRAPVFSAAVTLHAPIAQVARRFGTAEGLTELDAITCRYVSHEDTVEYLAFRLIRLDCEFEVHEPPELVAYLRTISARTQRAAG</sequence>
<dbReference type="PANTHER" id="PTHR34580">
    <property type="match status" value="1"/>
</dbReference>
<dbReference type="Pfam" id="PF08279">
    <property type="entry name" value="HTH_11"/>
    <property type="match status" value="1"/>
</dbReference>
<gene>
    <name evidence="5" type="ORF">ACFOUW_13175</name>
</gene>
<dbReference type="InterPro" id="IPR026881">
    <property type="entry name" value="WYL_dom"/>
</dbReference>
<dbReference type="Pfam" id="PF13280">
    <property type="entry name" value="WYL"/>
    <property type="match status" value="1"/>
</dbReference>
<keyword evidence="2" id="KW-0238">DNA-binding</keyword>
<dbReference type="Proteomes" id="UP001595699">
    <property type="component" value="Unassembled WGS sequence"/>
</dbReference>
<dbReference type="PANTHER" id="PTHR34580:SF3">
    <property type="entry name" value="PROTEIN PAFB"/>
    <property type="match status" value="1"/>
</dbReference>
<evidence type="ECO:0000256" key="3">
    <source>
        <dbReference type="ARBA" id="ARBA00023163"/>
    </source>
</evidence>
<dbReference type="SUPFAM" id="SSF46785">
    <property type="entry name" value="Winged helix' DNA-binding domain"/>
    <property type="match status" value="1"/>
</dbReference>
<name>A0ABV7YDT1_9ACTN</name>
<dbReference type="Gene3D" id="1.10.10.10">
    <property type="entry name" value="Winged helix-like DNA-binding domain superfamily/Winged helix DNA-binding domain"/>
    <property type="match status" value="1"/>
</dbReference>
<evidence type="ECO:0000313" key="6">
    <source>
        <dbReference type="Proteomes" id="UP001595699"/>
    </source>
</evidence>
<comment type="caution">
    <text evidence="5">The sequence shown here is derived from an EMBL/GenBank/DDBJ whole genome shotgun (WGS) entry which is preliminary data.</text>
</comment>
<dbReference type="InterPro" id="IPR051534">
    <property type="entry name" value="CBASS_pafABC_assoc_protein"/>
</dbReference>
<dbReference type="PROSITE" id="PS52050">
    <property type="entry name" value="WYL"/>
    <property type="match status" value="1"/>
</dbReference>
<dbReference type="PIRSF" id="PIRSF016838">
    <property type="entry name" value="PafC"/>
    <property type="match status" value="1"/>
</dbReference>
<keyword evidence="3" id="KW-0804">Transcription</keyword>
<proteinExistence type="predicted"/>
<accession>A0ABV7YDT1</accession>
<evidence type="ECO:0000313" key="5">
    <source>
        <dbReference type="EMBL" id="MFC3761790.1"/>
    </source>
</evidence>
<dbReference type="PROSITE" id="PS00894">
    <property type="entry name" value="HTH_DEOR_1"/>
    <property type="match status" value="1"/>
</dbReference>
<keyword evidence="1" id="KW-0805">Transcription regulation</keyword>
<evidence type="ECO:0000259" key="4">
    <source>
        <dbReference type="PROSITE" id="PS51000"/>
    </source>
</evidence>
<dbReference type="InterPro" id="IPR013196">
    <property type="entry name" value="HTH_11"/>
</dbReference>
<dbReference type="InterPro" id="IPR001034">
    <property type="entry name" value="DeoR_HTH"/>
</dbReference>
<dbReference type="InterPro" id="IPR036388">
    <property type="entry name" value="WH-like_DNA-bd_sf"/>
</dbReference>
<dbReference type="InterPro" id="IPR028349">
    <property type="entry name" value="PafC-like"/>
</dbReference>
<keyword evidence="6" id="KW-1185">Reference proteome</keyword>
<evidence type="ECO:0000256" key="2">
    <source>
        <dbReference type="ARBA" id="ARBA00023125"/>
    </source>
</evidence>